<protein>
    <submittedName>
        <fullName evidence="3">Uncharacterized protein</fullName>
    </submittedName>
</protein>
<accession>A0A6A6ZYT6</accession>
<gene>
    <name evidence="3" type="ORF">CC86DRAFT_38201</name>
</gene>
<feature type="compositionally biased region" description="Basic and acidic residues" evidence="1">
    <location>
        <begin position="55"/>
        <end position="65"/>
    </location>
</feature>
<keyword evidence="2" id="KW-1133">Transmembrane helix</keyword>
<name>A0A6A6ZYT6_9PLEO</name>
<dbReference type="AlphaFoldDB" id="A0A6A6ZYT6"/>
<proteinExistence type="predicted"/>
<keyword evidence="2" id="KW-0812">Transmembrane</keyword>
<organism evidence="3 4">
    <name type="scientific">Ophiobolus disseminans</name>
    <dbReference type="NCBI Taxonomy" id="1469910"/>
    <lineage>
        <taxon>Eukaryota</taxon>
        <taxon>Fungi</taxon>
        <taxon>Dikarya</taxon>
        <taxon>Ascomycota</taxon>
        <taxon>Pezizomycotina</taxon>
        <taxon>Dothideomycetes</taxon>
        <taxon>Pleosporomycetidae</taxon>
        <taxon>Pleosporales</taxon>
        <taxon>Pleosporineae</taxon>
        <taxon>Phaeosphaeriaceae</taxon>
        <taxon>Ophiobolus</taxon>
    </lineage>
</organism>
<evidence type="ECO:0000313" key="4">
    <source>
        <dbReference type="Proteomes" id="UP000799424"/>
    </source>
</evidence>
<feature type="region of interest" description="Disordered" evidence="1">
    <location>
        <begin position="55"/>
        <end position="93"/>
    </location>
</feature>
<dbReference type="EMBL" id="MU006227">
    <property type="protein sequence ID" value="KAF2826033.1"/>
    <property type="molecule type" value="Genomic_DNA"/>
</dbReference>
<keyword evidence="2" id="KW-0472">Membrane</keyword>
<evidence type="ECO:0000313" key="3">
    <source>
        <dbReference type="EMBL" id="KAF2826033.1"/>
    </source>
</evidence>
<feature type="transmembrane region" description="Helical" evidence="2">
    <location>
        <begin position="25"/>
        <end position="47"/>
    </location>
</feature>
<dbReference type="OrthoDB" id="3942886at2759"/>
<dbReference type="Proteomes" id="UP000799424">
    <property type="component" value="Unassembled WGS sequence"/>
</dbReference>
<reference evidence="3" key="1">
    <citation type="journal article" date="2020" name="Stud. Mycol.">
        <title>101 Dothideomycetes genomes: a test case for predicting lifestyles and emergence of pathogens.</title>
        <authorList>
            <person name="Haridas S."/>
            <person name="Albert R."/>
            <person name="Binder M."/>
            <person name="Bloem J."/>
            <person name="Labutti K."/>
            <person name="Salamov A."/>
            <person name="Andreopoulos B."/>
            <person name="Baker S."/>
            <person name="Barry K."/>
            <person name="Bills G."/>
            <person name="Bluhm B."/>
            <person name="Cannon C."/>
            <person name="Castanera R."/>
            <person name="Culley D."/>
            <person name="Daum C."/>
            <person name="Ezra D."/>
            <person name="Gonzalez J."/>
            <person name="Henrissat B."/>
            <person name="Kuo A."/>
            <person name="Liang C."/>
            <person name="Lipzen A."/>
            <person name="Lutzoni F."/>
            <person name="Magnuson J."/>
            <person name="Mondo S."/>
            <person name="Nolan M."/>
            <person name="Ohm R."/>
            <person name="Pangilinan J."/>
            <person name="Park H.-J."/>
            <person name="Ramirez L."/>
            <person name="Alfaro M."/>
            <person name="Sun H."/>
            <person name="Tritt A."/>
            <person name="Yoshinaga Y."/>
            <person name="Zwiers L.-H."/>
            <person name="Turgeon B."/>
            <person name="Goodwin S."/>
            <person name="Spatafora J."/>
            <person name="Crous P."/>
            <person name="Grigoriev I."/>
        </authorList>
    </citation>
    <scope>NUCLEOTIDE SEQUENCE</scope>
    <source>
        <strain evidence="3">CBS 113818</strain>
    </source>
</reference>
<keyword evidence="4" id="KW-1185">Reference proteome</keyword>
<evidence type="ECO:0000256" key="2">
    <source>
        <dbReference type="SAM" id="Phobius"/>
    </source>
</evidence>
<sequence length="191" mass="21652">MAPHSRPSDPSRRDLWIMSTSPGDFFKILLFVSIVATAFKSYVVFSLREKRLSEQKNSIQEKDVKTSLQENEPISRPSAEQEAVYTTQPEDPNQRLHALRQELSQPTLKPVYPWIAPPTPLPGPYDAPYYPLPSIRRHSHDPSCESPGAQSTVPYTRRISTTSTPAQEPILRGTTTISNHGWRRTQWTVAT</sequence>
<evidence type="ECO:0000256" key="1">
    <source>
        <dbReference type="SAM" id="MobiDB-lite"/>
    </source>
</evidence>